<dbReference type="GO" id="GO:0090640">
    <property type="term" value="P:phosphatidylcholine biosynthesis from sn-glycero-3-phosphocholine"/>
    <property type="evidence" value="ECO:0007669"/>
    <property type="project" value="EnsemblFungi"/>
</dbReference>
<dbReference type="GO" id="GO:0071618">
    <property type="term" value="F:lysophosphatidylethanolamine acyltransferase activity"/>
    <property type="evidence" value="ECO:0007669"/>
    <property type="project" value="EnsemblFungi"/>
</dbReference>
<dbReference type="GeneID" id="11531539"/>
<dbReference type="InterPro" id="IPR049941">
    <property type="entry name" value="LPLAT_7/PORCN-like"/>
</dbReference>
<proteinExistence type="predicted"/>
<feature type="transmembrane region" description="Helical" evidence="7">
    <location>
        <begin position="51"/>
        <end position="73"/>
    </location>
</feature>
<dbReference type="OrthoDB" id="286734at2759"/>
<evidence type="ECO:0000256" key="6">
    <source>
        <dbReference type="ARBA" id="ARBA00023315"/>
    </source>
</evidence>
<sequence>MYNPVNVLLLSVSEKIGLDAFILKYALCLLGSFSFNTVLKRLPDDKINVKCLYILAVSLFYLFGLLNLYSGFRTLLISTMFTYTITKFYKSKFMPYVNFAVVMGHLAVNHLYAQIYNVQESETIDITGSQMVLVMKLTSFAWSYYDGSLTSKEDFESLSDFQKTQAVRQHPPLLNFLAYSFFYPSLLTGPSFDYTDFDSWLNCEIFKDLPESKKPKRRLHPDKRRQIPKNGKLVFFKVLQGLAWMALSVLGPIYFKIDYMSNKAQFLEHSFIYRIHYMYLVGLIYRFKYYAAWTISEASCISCGLGYNGYDSKKHVIKWNRVQNIDIPGVEFAQNTHDSLEAWNMNTNKWLKNSVYLRVSKKGKKPGFRSTLFTFLTSAFWHGSRPGYYLTFATGAFYQTCGRYYRRHLRPMFLEKDGKTPRKSKIIYDFICFYVIKLAFGYMVQPFVFLDLKKSIEAWSTVYFYIHICVFITFILFMGPFSKQVIQFCKSKQPKAIVIKENKKFEDELSASAGSLSDIIKDKTEYEEKEKSMEPGIPHIDLSEWEWVDVKEDWDLFVEEYKAWRDNNGLEVEEQNLKRAFTKFMEEVKDVSVPVPNKERRLSFSAYLPKTTSKDE</sequence>
<dbReference type="HOGENOM" id="CLU_011340_5_0_1"/>
<feature type="transmembrane region" description="Helical" evidence="7">
    <location>
        <begin position="426"/>
        <end position="450"/>
    </location>
</feature>
<dbReference type="Proteomes" id="UP000005666">
    <property type="component" value="Chromosome 6"/>
</dbReference>
<comment type="subcellular location">
    <subcellularLocation>
        <location evidence="1">Membrane</location>
        <topology evidence="1">Multi-pass membrane protein</topology>
    </subcellularLocation>
</comment>
<dbReference type="OMA" id="WHGTRPG"/>
<feature type="transmembrane region" description="Helical" evidence="7">
    <location>
        <begin position="20"/>
        <end position="39"/>
    </location>
</feature>
<dbReference type="GO" id="GO:0030258">
    <property type="term" value="P:lipid modification"/>
    <property type="evidence" value="ECO:0007669"/>
    <property type="project" value="TreeGrafter"/>
</dbReference>
<gene>
    <name evidence="8" type="primary">TPHA0F02600</name>
    <name evidence="8" type="ordered locus">TPHA_0F02600</name>
</gene>
<dbReference type="PANTHER" id="PTHR13906">
    <property type="entry name" value="PORCUPINE"/>
    <property type="match status" value="1"/>
</dbReference>
<evidence type="ECO:0000256" key="2">
    <source>
        <dbReference type="ARBA" id="ARBA00022679"/>
    </source>
</evidence>
<dbReference type="RefSeq" id="XP_003686174.1">
    <property type="nucleotide sequence ID" value="XM_003686126.1"/>
</dbReference>
<protein>
    <submittedName>
        <fullName evidence="8">Uncharacterized protein</fullName>
    </submittedName>
</protein>
<dbReference type="GO" id="GO:0006646">
    <property type="term" value="P:phosphatidylethanolamine biosynthetic process"/>
    <property type="evidence" value="ECO:0007669"/>
    <property type="project" value="EnsemblFungi"/>
</dbReference>
<dbReference type="GO" id="GO:0016020">
    <property type="term" value="C:membrane"/>
    <property type="evidence" value="ECO:0007669"/>
    <property type="project" value="UniProtKB-SubCell"/>
</dbReference>
<feature type="transmembrane region" description="Helical" evidence="7">
    <location>
        <begin position="233"/>
        <end position="255"/>
    </location>
</feature>
<keyword evidence="5 7" id="KW-0472">Membrane</keyword>
<dbReference type="Pfam" id="PF03062">
    <property type="entry name" value="MBOAT"/>
    <property type="match status" value="1"/>
</dbReference>
<accession>G8BUF4</accession>
<name>G8BUF4_TETPH</name>
<keyword evidence="9" id="KW-1185">Reference proteome</keyword>
<dbReference type="InterPro" id="IPR004299">
    <property type="entry name" value="MBOAT_fam"/>
</dbReference>
<dbReference type="AlphaFoldDB" id="G8BUF4"/>
<dbReference type="GO" id="GO:0005783">
    <property type="term" value="C:endoplasmic reticulum"/>
    <property type="evidence" value="ECO:0007669"/>
    <property type="project" value="EnsemblFungi"/>
</dbReference>
<evidence type="ECO:0000313" key="9">
    <source>
        <dbReference type="Proteomes" id="UP000005666"/>
    </source>
</evidence>
<dbReference type="GO" id="GO:0044233">
    <property type="term" value="C:mitochondria-associated endoplasmic reticulum membrane contact site"/>
    <property type="evidence" value="ECO:0007669"/>
    <property type="project" value="EnsemblFungi"/>
</dbReference>
<dbReference type="GO" id="GO:0047184">
    <property type="term" value="F:1-acylglycerophosphocholine O-acyltransferase activity"/>
    <property type="evidence" value="ECO:0007669"/>
    <property type="project" value="EnsemblFungi"/>
</dbReference>
<dbReference type="GO" id="GO:0036151">
    <property type="term" value="P:phosphatidylcholine acyl-chain remodeling"/>
    <property type="evidence" value="ECO:0007669"/>
    <property type="project" value="EnsemblFungi"/>
</dbReference>
<evidence type="ECO:0000313" key="8">
    <source>
        <dbReference type="EMBL" id="CCE63740.1"/>
    </source>
</evidence>
<feature type="transmembrane region" description="Helical" evidence="7">
    <location>
        <begin position="462"/>
        <end position="482"/>
    </location>
</feature>
<keyword evidence="2" id="KW-0808">Transferase</keyword>
<evidence type="ECO:0000256" key="4">
    <source>
        <dbReference type="ARBA" id="ARBA00022989"/>
    </source>
</evidence>
<dbReference type="eggNOG" id="KOG2704">
    <property type="taxonomic scope" value="Eukaryota"/>
</dbReference>
<evidence type="ECO:0000256" key="7">
    <source>
        <dbReference type="SAM" id="Phobius"/>
    </source>
</evidence>
<keyword evidence="3 7" id="KW-0812">Transmembrane</keyword>
<dbReference type="STRING" id="1071381.G8BUF4"/>
<feature type="transmembrane region" description="Helical" evidence="7">
    <location>
        <begin position="93"/>
        <end position="112"/>
    </location>
</feature>
<dbReference type="KEGG" id="tpf:TPHA_0F02600"/>
<organism evidence="8 9">
    <name type="scientific">Tetrapisispora phaffii (strain ATCC 24235 / CBS 4417 / NBRC 1672 / NRRL Y-8282 / UCD 70-5)</name>
    <name type="common">Yeast</name>
    <name type="synonym">Fabospora phaffii</name>
    <dbReference type="NCBI Taxonomy" id="1071381"/>
    <lineage>
        <taxon>Eukaryota</taxon>
        <taxon>Fungi</taxon>
        <taxon>Dikarya</taxon>
        <taxon>Ascomycota</taxon>
        <taxon>Saccharomycotina</taxon>
        <taxon>Saccharomycetes</taxon>
        <taxon>Saccharomycetales</taxon>
        <taxon>Saccharomycetaceae</taxon>
        <taxon>Tetrapisispora</taxon>
    </lineage>
</organism>
<feature type="transmembrane region" description="Helical" evidence="7">
    <location>
        <begin position="271"/>
        <end position="287"/>
    </location>
</feature>
<reference evidence="8 9" key="1">
    <citation type="journal article" date="2011" name="Proc. Natl. Acad. Sci. U.S.A.">
        <title>Evolutionary erosion of yeast sex chromosomes by mating-type switching accidents.</title>
        <authorList>
            <person name="Gordon J.L."/>
            <person name="Armisen D."/>
            <person name="Proux-Wera E."/>
            <person name="Oheigeartaigh S.S."/>
            <person name="Byrne K.P."/>
            <person name="Wolfe K.H."/>
        </authorList>
    </citation>
    <scope>NUCLEOTIDE SEQUENCE [LARGE SCALE GENOMIC DNA]</scope>
    <source>
        <strain evidence="9">ATCC 24235 / CBS 4417 / NBRC 1672 / NRRL Y-8282 / UCD 70-5</strain>
    </source>
</reference>
<keyword evidence="4 7" id="KW-1133">Transmembrane helix</keyword>
<dbReference type="GO" id="GO:0003841">
    <property type="term" value="F:1-acylglycerol-3-phosphate O-acyltransferase activity"/>
    <property type="evidence" value="ECO:0007669"/>
    <property type="project" value="EnsemblFungi"/>
</dbReference>
<evidence type="ECO:0000256" key="5">
    <source>
        <dbReference type="ARBA" id="ARBA00023136"/>
    </source>
</evidence>
<keyword evidence="6" id="KW-0012">Acyltransferase</keyword>
<dbReference type="PANTHER" id="PTHR13906:SF4">
    <property type="entry name" value="LYSOPHOSPHOLIPID ACYLTRANSFERASE 6"/>
    <property type="match status" value="1"/>
</dbReference>
<dbReference type="EMBL" id="HE612861">
    <property type="protein sequence ID" value="CCE63740.1"/>
    <property type="molecule type" value="Genomic_DNA"/>
</dbReference>
<evidence type="ECO:0000256" key="3">
    <source>
        <dbReference type="ARBA" id="ARBA00022692"/>
    </source>
</evidence>
<evidence type="ECO:0000256" key="1">
    <source>
        <dbReference type="ARBA" id="ARBA00004141"/>
    </source>
</evidence>